<feature type="coiled-coil region" evidence="1">
    <location>
        <begin position="5"/>
        <end position="32"/>
    </location>
</feature>
<keyword evidence="3" id="KW-1185">Reference proteome</keyword>
<dbReference type="Proteomes" id="UP000243626">
    <property type="component" value="Chromosome"/>
</dbReference>
<reference evidence="2 3" key="2">
    <citation type="submission" date="2023-10" db="EMBL/GenBank/DDBJ databases">
        <authorList>
            <person name="Choi B."/>
        </authorList>
    </citation>
    <scope>NUCLEOTIDE SEQUENCE [LARGE SCALE GENOMIC DNA]</scope>
    <source>
        <strain evidence="2 3">UMB0959</strain>
    </source>
</reference>
<keyword evidence="1" id="KW-0175">Coiled coil</keyword>
<organism evidence="2 3">
    <name type="scientific">Nosocomiicoccus massiliensis</name>
    <dbReference type="NCBI Taxonomy" id="1232430"/>
    <lineage>
        <taxon>Bacteria</taxon>
        <taxon>Bacillati</taxon>
        <taxon>Bacillota</taxon>
        <taxon>Bacilli</taxon>
        <taxon>Bacillales</taxon>
        <taxon>Staphylococcaceae</taxon>
        <taxon>Nosocomiicoccus</taxon>
    </lineage>
</organism>
<protein>
    <submittedName>
        <fullName evidence="2">Uncharacterized protein</fullName>
    </submittedName>
</protein>
<evidence type="ECO:0000256" key="1">
    <source>
        <dbReference type="SAM" id="Coils"/>
    </source>
</evidence>
<dbReference type="AlphaFoldDB" id="A0AAF0YLS1"/>
<sequence length="78" mass="9126">MNDMNESILQRLENVEKKIEEIEKTLSNLEGSYCDLEHKHEDLRGDVNIMESSIPTDIVDEVARFELHELKNELNIDL</sequence>
<dbReference type="KEGG" id="nmy:CJ229_003260"/>
<reference evidence="3" key="1">
    <citation type="submission" date="2017-09" db="EMBL/GenBank/DDBJ databases">
        <title>Bacterial strain isolated from the female urinary microbiota.</title>
        <authorList>
            <person name="Thomas-White K."/>
            <person name="Kumar N."/>
            <person name="Forster S."/>
            <person name="Putonti C."/>
            <person name="Lawley T."/>
            <person name="Wolfe A.J."/>
        </authorList>
    </citation>
    <scope>NUCLEOTIDE SEQUENCE [LARGE SCALE GENOMIC DNA]</scope>
    <source>
        <strain evidence="3">UMB0959</strain>
    </source>
</reference>
<proteinExistence type="predicted"/>
<dbReference type="SUPFAM" id="SSF57997">
    <property type="entry name" value="Tropomyosin"/>
    <property type="match status" value="1"/>
</dbReference>
<dbReference type="Gene3D" id="1.20.5.340">
    <property type="match status" value="1"/>
</dbReference>
<accession>A0AAF0YLS1</accession>
<name>A0AAF0YLS1_9STAP</name>
<dbReference type="RefSeq" id="WP_145998145.1">
    <property type="nucleotide sequence ID" value="NZ_CP136964.1"/>
</dbReference>
<dbReference type="EMBL" id="CP136964">
    <property type="protein sequence ID" value="WOS96777.1"/>
    <property type="molecule type" value="Genomic_DNA"/>
</dbReference>
<evidence type="ECO:0000313" key="3">
    <source>
        <dbReference type="Proteomes" id="UP000243626"/>
    </source>
</evidence>
<evidence type="ECO:0000313" key="2">
    <source>
        <dbReference type="EMBL" id="WOS96777.1"/>
    </source>
</evidence>
<gene>
    <name evidence="2" type="ORF">CJ229_003260</name>
</gene>